<reference evidence="2 3" key="1">
    <citation type="submission" date="2018-11" db="EMBL/GenBank/DDBJ databases">
        <title>Genomes From Bacteria Associated with the Canine Oral Cavity: a Test Case for Automated Genome-Based Taxonomic Assignment.</title>
        <authorList>
            <person name="Coil D.A."/>
            <person name="Jospin G."/>
            <person name="Darling A.E."/>
            <person name="Wallis C."/>
            <person name="Davis I.J."/>
            <person name="Harris S."/>
            <person name="Eisen J.A."/>
            <person name="Holcombe L.J."/>
            <person name="O'Flynn C."/>
        </authorList>
    </citation>
    <scope>NUCLEOTIDE SEQUENCE [LARGE SCALE GENOMIC DNA]</scope>
    <source>
        <strain evidence="2 3">COT-280</strain>
    </source>
</reference>
<dbReference type="Gene3D" id="1.10.10.10">
    <property type="entry name" value="Winged helix-like DNA-binding domain superfamily/Winged helix DNA-binding domain"/>
    <property type="match status" value="1"/>
</dbReference>
<dbReference type="OrthoDB" id="8613480at2"/>
<organism evidence="2 3">
    <name type="scientific">Conchiformibius steedae</name>
    <dbReference type="NCBI Taxonomy" id="153493"/>
    <lineage>
        <taxon>Bacteria</taxon>
        <taxon>Pseudomonadati</taxon>
        <taxon>Pseudomonadota</taxon>
        <taxon>Betaproteobacteria</taxon>
        <taxon>Neisseriales</taxon>
        <taxon>Neisseriaceae</taxon>
        <taxon>Conchiformibius</taxon>
    </lineage>
</organism>
<dbReference type="AlphaFoldDB" id="A0A3P1ZWU9"/>
<dbReference type="InterPro" id="IPR036388">
    <property type="entry name" value="WH-like_DNA-bd_sf"/>
</dbReference>
<dbReference type="InterPro" id="IPR002622">
    <property type="entry name" value="Transposase_14"/>
</dbReference>
<sequence length="104" mass="11989">MTYSSDLRQKVLEKLEQGYSIRQTAELFGIHFTTVRNWKKQPFPTTPKPPQVRPPKKISKEALLADVEAYPTDYLYERAARFGCTAPSIRQALIRYGISRKKTA</sequence>
<dbReference type="EMBL" id="RQYC01000084">
    <property type="protein sequence ID" value="RRD87275.1"/>
    <property type="molecule type" value="Genomic_DNA"/>
</dbReference>
<keyword evidence="3" id="KW-1185">Reference proteome</keyword>
<dbReference type="InterPro" id="IPR009057">
    <property type="entry name" value="Homeodomain-like_sf"/>
</dbReference>
<feature type="domain" description="Transposase Synechocystis PCC 6803" evidence="1">
    <location>
        <begin position="1"/>
        <end position="103"/>
    </location>
</feature>
<protein>
    <submittedName>
        <fullName evidence="2">Transposase</fullName>
    </submittedName>
</protein>
<dbReference type="Proteomes" id="UP000269923">
    <property type="component" value="Unassembled WGS sequence"/>
</dbReference>
<evidence type="ECO:0000313" key="2">
    <source>
        <dbReference type="EMBL" id="RRD87275.1"/>
    </source>
</evidence>
<accession>A0A3P1ZWU9</accession>
<dbReference type="STRING" id="1121352.GCA_000620925_01451"/>
<dbReference type="SUPFAM" id="SSF46689">
    <property type="entry name" value="Homeodomain-like"/>
    <property type="match status" value="1"/>
</dbReference>
<evidence type="ECO:0000259" key="1">
    <source>
        <dbReference type="Pfam" id="PF01710"/>
    </source>
</evidence>
<proteinExistence type="predicted"/>
<gene>
    <name evidence="2" type="ORF">EII21_11635</name>
</gene>
<comment type="caution">
    <text evidence="2">The sequence shown here is derived from an EMBL/GenBank/DDBJ whole genome shotgun (WGS) entry which is preliminary data.</text>
</comment>
<dbReference type="RefSeq" id="WP_124796561.1">
    <property type="nucleotide sequence ID" value="NZ_RQYC01000084.1"/>
</dbReference>
<dbReference type="Pfam" id="PF01710">
    <property type="entry name" value="HTH_Tnp_IS630"/>
    <property type="match status" value="1"/>
</dbReference>
<evidence type="ECO:0000313" key="3">
    <source>
        <dbReference type="Proteomes" id="UP000269923"/>
    </source>
</evidence>
<name>A0A3P1ZWU9_9NEIS</name>